<dbReference type="InterPro" id="IPR036388">
    <property type="entry name" value="WH-like_DNA-bd_sf"/>
</dbReference>
<dbReference type="InterPro" id="IPR058922">
    <property type="entry name" value="WHD_DRP"/>
</dbReference>
<feature type="domain" description="Disease resistance protein winged helix" evidence="5">
    <location>
        <begin position="230"/>
        <end position="299"/>
    </location>
</feature>
<feature type="domain" description="NB-ARC" evidence="4">
    <location>
        <begin position="1"/>
        <end position="147"/>
    </location>
</feature>
<protein>
    <submittedName>
        <fullName evidence="7">PREDICTED: putative disease resistance</fullName>
    </submittedName>
</protein>
<dbReference type="Pfam" id="PF25019">
    <property type="entry name" value="LRR_R13L1-DRL21"/>
    <property type="match status" value="1"/>
</dbReference>
<dbReference type="InterPro" id="IPR042197">
    <property type="entry name" value="Apaf_helical"/>
</dbReference>
<dbReference type="SUPFAM" id="SSF52058">
    <property type="entry name" value="L domain-like"/>
    <property type="match status" value="2"/>
</dbReference>
<dbReference type="GO" id="GO:0006952">
    <property type="term" value="P:defense response"/>
    <property type="evidence" value="ECO:0007669"/>
    <property type="project" value="UniProtKB-KW"/>
</dbReference>
<organism evidence="7 8">
    <name type="scientific">Prunus dulcis</name>
    <name type="common">Almond</name>
    <name type="synonym">Amygdalus dulcis</name>
    <dbReference type="NCBI Taxonomy" id="3755"/>
    <lineage>
        <taxon>Eukaryota</taxon>
        <taxon>Viridiplantae</taxon>
        <taxon>Streptophyta</taxon>
        <taxon>Embryophyta</taxon>
        <taxon>Tracheophyta</taxon>
        <taxon>Spermatophyta</taxon>
        <taxon>Magnoliopsida</taxon>
        <taxon>eudicotyledons</taxon>
        <taxon>Gunneridae</taxon>
        <taxon>Pentapetalae</taxon>
        <taxon>rosids</taxon>
        <taxon>fabids</taxon>
        <taxon>Rosales</taxon>
        <taxon>Rosaceae</taxon>
        <taxon>Amygdaloideae</taxon>
        <taxon>Amygdaleae</taxon>
        <taxon>Prunus</taxon>
    </lineage>
</organism>
<evidence type="ECO:0000259" key="5">
    <source>
        <dbReference type="Pfam" id="PF23559"/>
    </source>
</evidence>
<dbReference type="PRINTS" id="PR00364">
    <property type="entry name" value="DISEASERSIST"/>
</dbReference>
<dbReference type="Pfam" id="PF23559">
    <property type="entry name" value="WHD_DRP"/>
    <property type="match status" value="1"/>
</dbReference>
<name>A0A5E4G3Y3_PRUDU</name>
<reference evidence="8" key="1">
    <citation type="journal article" date="2020" name="Plant J.">
        <title>Transposons played a major role in the diversification between the closely related almond and peach genomes: results from the almond genome sequence.</title>
        <authorList>
            <person name="Alioto T."/>
            <person name="Alexiou K.G."/>
            <person name="Bardil A."/>
            <person name="Barteri F."/>
            <person name="Castanera R."/>
            <person name="Cruz F."/>
            <person name="Dhingra A."/>
            <person name="Duval H."/>
            <person name="Fernandez I Marti A."/>
            <person name="Frias L."/>
            <person name="Galan B."/>
            <person name="Garcia J.L."/>
            <person name="Howad W."/>
            <person name="Gomez-Garrido J."/>
            <person name="Gut M."/>
            <person name="Julca I."/>
            <person name="Morata J."/>
            <person name="Puigdomenech P."/>
            <person name="Ribeca P."/>
            <person name="Rubio Cabetas M.J."/>
            <person name="Vlasova A."/>
            <person name="Wirthensohn M."/>
            <person name="Garcia-Mas J."/>
            <person name="Gabaldon T."/>
            <person name="Casacuberta J.M."/>
            <person name="Arus P."/>
        </authorList>
    </citation>
    <scope>NUCLEOTIDE SEQUENCE [LARGE SCALE GENOMIC DNA]</scope>
    <source>
        <strain evidence="8">cv. Texas</strain>
    </source>
</reference>
<dbReference type="Gene3D" id="1.10.8.430">
    <property type="entry name" value="Helical domain of apoptotic protease-activating factors"/>
    <property type="match status" value="1"/>
</dbReference>
<dbReference type="InParanoid" id="A0A5E4G3Y3"/>
<dbReference type="InterPro" id="IPR032675">
    <property type="entry name" value="LRR_dom_sf"/>
</dbReference>
<dbReference type="OMA" id="TCENLEY"/>
<dbReference type="FunFam" id="1.10.10.10:FF:000322">
    <property type="entry name" value="Probable disease resistance protein At1g63360"/>
    <property type="match status" value="1"/>
</dbReference>
<sequence length="1208" mass="136407">MAGVGKTTLAAQVFNEIVATDQFKPTAWVCVSDDFNLERVTKQILESVTSRHYPTEDFNQVQQYLHTELAGKKFLIVLDDVWGTCSYGLWMKLQSPFRDGAAGSKIIVTTRDAEVSKMMGAGTLVHNLELMKNDVCFEVFEQHAFRNVNRDIPPNFESLKEKIVARCSGLPLAARTLGGLLLRKEMNEWEEILNNKLWSLSNERDILPVLRLSYHYLPSHLKRCFAYCSILPNDYEFGEKQLILLWMAEGLIQQPPEANRQMEDLGHDYFQELLCRSLFQKASENNSRYVMHDLVTDLAQWAAGNTCFRLEDKKGDNLQSVCFRHSSFIIGHYDGVQKFEAYREVKRLRTFLPLSLSDTRWSSQYLARTVIFDLLPQMQYLRVLSLKGYEITELPDSIGNLKYLRYLNLSHTLIKCLPESTTTLFNLQTLILEGCRYLKALPINLRNLVNLRHLNNSNVHSLKAMPPQLGRLTNLQSLPNFVVGKGSDESGIREIGSLSHLRGTLSLSRLENVIDAEDARKADLKSKERVDELVLEWSDNTQETQLGVLDRLEPHRKLEKLIIRGYAGLEFSTWIGDRLFSTMVHVRLDKCKNCQILPPLGQLPLLKQLYITGMAAVTSVGPEFYGESSLPFPVLETLGFSDMHNWKKWLPFAQDQVFPCLKLLSIRNCPQLEGKVPENLDSLATLQIIKCEELVISISNYKQIGALDIDGCKAVVKTSGVEFELLESLKLSNISEVRFQTGEFTKGLRKVANLRIGGCEELTSSLKNEDRVLQHLISLDCLVIEGNSSLLEKLGKEAEELLQLQILTCKLKYLELNKCASLSKVPEGLHHLTALQDLQIVGCSSLVSFPDVGLPPSLEVIRIEECDSLLYFAKYQIPPNLRRIEIRRCKSLKSLVEKEEDSSSSSSSSHISLEHLEIRVCESLTSLSLRAQLFPRALKSLLISDCGELQLIMSDELAHDNTNYCLEYIRIHSCPNLKSLPEGLCHLTNLQTLDIYRCGSLVSIPSLSGEGLPSPTTTAASSLKEIRIVTCNKLEMSPDMRNLNCLQELNIDYGEGLNFTSFPPNLTSLTIRGIKNCKPLWELLHRLTSLTGLFISGEDPSVVSFPPDSYREMEMEILLPKSLTVLSIAGFPNLKKLSSKGFQFLTSLQSLQLCDCPKLASIPVEGLPISLRELKIIRCPLLKDKCQPGSKGRYLPKISHIPRIKIWP</sequence>
<keyword evidence="1" id="KW-0433">Leucine-rich repeat</keyword>
<dbReference type="Gene3D" id="3.40.50.300">
    <property type="entry name" value="P-loop containing nucleotide triphosphate hydrolases"/>
    <property type="match status" value="1"/>
</dbReference>
<proteinExistence type="predicted"/>
<evidence type="ECO:0000259" key="4">
    <source>
        <dbReference type="Pfam" id="PF00931"/>
    </source>
</evidence>
<dbReference type="InterPro" id="IPR056789">
    <property type="entry name" value="LRR_R13L1-DRL21"/>
</dbReference>
<dbReference type="Gene3D" id="3.80.10.10">
    <property type="entry name" value="Ribonuclease Inhibitor"/>
    <property type="match status" value="5"/>
</dbReference>
<dbReference type="InterPro" id="IPR002182">
    <property type="entry name" value="NB-ARC"/>
</dbReference>
<evidence type="ECO:0000313" key="8">
    <source>
        <dbReference type="Proteomes" id="UP000327085"/>
    </source>
</evidence>
<keyword evidence="2" id="KW-0677">Repeat</keyword>
<evidence type="ECO:0000259" key="6">
    <source>
        <dbReference type="Pfam" id="PF25019"/>
    </source>
</evidence>
<evidence type="ECO:0000256" key="1">
    <source>
        <dbReference type="ARBA" id="ARBA00022614"/>
    </source>
</evidence>
<dbReference type="Pfam" id="PF00931">
    <property type="entry name" value="NB-ARC"/>
    <property type="match status" value="1"/>
</dbReference>
<keyword evidence="3" id="KW-0611">Plant defense</keyword>
<dbReference type="EMBL" id="CABIKO010000332">
    <property type="protein sequence ID" value="VVA34416.1"/>
    <property type="molecule type" value="Genomic_DNA"/>
</dbReference>
<dbReference type="InterPro" id="IPR027417">
    <property type="entry name" value="P-loop_NTPase"/>
</dbReference>
<accession>A0A5E4G3Y3</accession>
<evidence type="ECO:0000256" key="3">
    <source>
        <dbReference type="ARBA" id="ARBA00022821"/>
    </source>
</evidence>
<dbReference type="Gene3D" id="1.10.10.10">
    <property type="entry name" value="Winged helix-like DNA-binding domain superfamily/Winged helix DNA-binding domain"/>
    <property type="match status" value="1"/>
</dbReference>
<evidence type="ECO:0000313" key="7">
    <source>
        <dbReference type="EMBL" id="VVA34416.1"/>
    </source>
</evidence>
<dbReference type="PANTHER" id="PTHR36766:SF51">
    <property type="entry name" value="DISEASE RESISTANCE RPP13-LIKE PROTEIN 1"/>
    <property type="match status" value="1"/>
</dbReference>
<dbReference type="SUPFAM" id="SSF52540">
    <property type="entry name" value="P-loop containing nucleoside triphosphate hydrolases"/>
    <property type="match status" value="1"/>
</dbReference>
<gene>
    <name evidence="7" type="ORF">ALMOND_2B010238</name>
</gene>
<dbReference type="Proteomes" id="UP000327085">
    <property type="component" value="Chromosome 2"/>
</dbReference>
<dbReference type="AlphaFoldDB" id="A0A5E4G3Y3"/>
<dbReference type="Gramene" id="VVA34416">
    <property type="protein sequence ID" value="VVA34416"/>
    <property type="gene ID" value="Prudul26B010238"/>
</dbReference>
<feature type="domain" description="R13L1/DRL21-like LRR repeat region" evidence="6">
    <location>
        <begin position="492"/>
        <end position="614"/>
    </location>
</feature>
<evidence type="ECO:0000256" key="2">
    <source>
        <dbReference type="ARBA" id="ARBA00022737"/>
    </source>
</evidence>
<dbReference type="PANTHER" id="PTHR36766">
    <property type="entry name" value="PLANT BROAD-SPECTRUM MILDEW RESISTANCE PROTEIN RPW8"/>
    <property type="match status" value="1"/>
</dbReference>
<dbReference type="SUPFAM" id="SSF52047">
    <property type="entry name" value="RNI-like"/>
    <property type="match status" value="1"/>
</dbReference>
<dbReference type="GO" id="GO:0043531">
    <property type="term" value="F:ADP binding"/>
    <property type="evidence" value="ECO:0007669"/>
    <property type="project" value="InterPro"/>
</dbReference>